<accession>A0A5D0UJN8</accession>
<dbReference type="PANTHER" id="PTHR43798">
    <property type="entry name" value="MONOACYLGLYCEROL LIPASE"/>
    <property type="match status" value="1"/>
</dbReference>
<dbReference type="OrthoDB" id="9801162at2"/>
<protein>
    <submittedName>
        <fullName evidence="3">Alpha/beta fold hydrolase</fullName>
    </submittedName>
</protein>
<dbReference type="PANTHER" id="PTHR43798:SF31">
    <property type="entry name" value="AB HYDROLASE SUPERFAMILY PROTEIN YCLE"/>
    <property type="match status" value="1"/>
</dbReference>
<keyword evidence="1 3" id="KW-0378">Hydrolase</keyword>
<keyword evidence="4" id="KW-1185">Reference proteome</keyword>
<dbReference type="GO" id="GO:0016787">
    <property type="term" value="F:hydrolase activity"/>
    <property type="evidence" value="ECO:0007669"/>
    <property type="project" value="UniProtKB-KW"/>
</dbReference>
<dbReference type="PRINTS" id="PR00111">
    <property type="entry name" value="ABHYDROLASE"/>
</dbReference>
<dbReference type="SUPFAM" id="SSF53474">
    <property type="entry name" value="alpha/beta-Hydrolases"/>
    <property type="match status" value="1"/>
</dbReference>
<dbReference type="InterPro" id="IPR000639">
    <property type="entry name" value="Epox_hydrolase-like"/>
</dbReference>
<dbReference type="Pfam" id="PF00561">
    <property type="entry name" value="Abhydrolase_1"/>
    <property type="match status" value="1"/>
</dbReference>
<sequence>MDGRLLDEAARVRTVVAAGHETAYHEAGSRRPVVLLHGSGPGVSAWSNWSGALPALAASGHRVLAPDIAGFGGTRAHDGATYGIKLWVRHLFEFLDAVDVPSALLVGNSFGGGLALAATLRDPSRVDGLVLLGTPAGTFTMTEGLRAGWHYEPDLDEMRRILRLFPYDESLVTDEMVKARYEASARLGAQDAFRKLIPEPGPADTQIKGVPEDRLRTIEKPALVVHGREDRVIPVDLGWRLARTIPNAELHVFGNCGHWVQLERPDAFISLVSDFARRLP</sequence>
<evidence type="ECO:0000313" key="4">
    <source>
        <dbReference type="Proteomes" id="UP000322634"/>
    </source>
</evidence>
<dbReference type="InterPro" id="IPR000073">
    <property type="entry name" value="AB_hydrolase_1"/>
</dbReference>
<dbReference type="EMBL" id="VSFF01000001">
    <property type="protein sequence ID" value="TYC18588.1"/>
    <property type="molecule type" value="Genomic_DNA"/>
</dbReference>
<comment type="caution">
    <text evidence="3">The sequence shown here is derived from an EMBL/GenBank/DDBJ whole genome shotgun (WGS) entry which is preliminary data.</text>
</comment>
<dbReference type="GO" id="GO:0016020">
    <property type="term" value="C:membrane"/>
    <property type="evidence" value="ECO:0007669"/>
    <property type="project" value="TreeGrafter"/>
</dbReference>
<evidence type="ECO:0000259" key="2">
    <source>
        <dbReference type="Pfam" id="PF00561"/>
    </source>
</evidence>
<feature type="domain" description="AB hydrolase-1" evidence="2">
    <location>
        <begin position="32"/>
        <end position="265"/>
    </location>
</feature>
<dbReference type="Gene3D" id="3.40.50.1820">
    <property type="entry name" value="alpha/beta hydrolase"/>
    <property type="match status" value="1"/>
</dbReference>
<dbReference type="PRINTS" id="PR00412">
    <property type="entry name" value="EPOXHYDRLASE"/>
</dbReference>
<gene>
    <name evidence="3" type="ORF">FXF65_02200</name>
</gene>
<dbReference type="InterPro" id="IPR029058">
    <property type="entry name" value="AB_hydrolase_fold"/>
</dbReference>
<dbReference type="RefSeq" id="WP_148347937.1">
    <property type="nucleotide sequence ID" value="NZ_JBHSBF010000019.1"/>
</dbReference>
<dbReference type="InterPro" id="IPR050266">
    <property type="entry name" value="AB_hydrolase_sf"/>
</dbReference>
<evidence type="ECO:0000256" key="1">
    <source>
        <dbReference type="ARBA" id="ARBA00022801"/>
    </source>
</evidence>
<dbReference type="Proteomes" id="UP000322634">
    <property type="component" value="Unassembled WGS sequence"/>
</dbReference>
<reference evidence="3 4" key="1">
    <citation type="submission" date="2019-08" db="EMBL/GenBank/DDBJ databases">
        <title>Actinomadura sp. nov. CYP1-5 isolated from mountain soil.</title>
        <authorList>
            <person name="Songsumanus A."/>
            <person name="Kuncharoen N."/>
            <person name="Kudo T."/>
            <person name="Yuki M."/>
            <person name="Igarashi Y."/>
            <person name="Tanasupawat S."/>
        </authorList>
    </citation>
    <scope>NUCLEOTIDE SEQUENCE [LARGE SCALE GENOMIC DNA]</scope>
    <source>
        <strain evidence="3 4">GKU157</strain>
    </source>
</reference>
<name>A0A5D0UJN8_9ACTN</name>
<dbReference type="AlphaFoldDB" id="A0A5D0UJN8"/>
<proteinExistence type="predicted"/>
<evidence type="ECO:0000313" key="3">
    <source>
        <dbReference type="EMBL" id="TYC18588.1"/>
    </source>
</evidence>
<organism evidence="3 4">
    <name type="scientific">Actinomadura syzygii</name>
    <dbReference type="NCBI Taxonomy" id="1427538"/>
    <lineage>
        <taxon>Bacteria</taxon>
        <taxon>Bacillati</taxon>
        <taxon>Actinomycetota</taxon>
        <taxon>Actinomycetes</taxon>
        <taxon>Streptosporangiales</taxon>
        <taxon>Thermomonosporaceae</taxon>
        <taxon>Actinomadura</taxon>
    </lineage>
</organism>